<dbReference type="Gene3D" id="3.90.550.20">
    <property type="match status" value="1"/>
</dbReference>
<feature type="compositionally biased region" description="Polar residues" evidence="1">
    <location>
        <begin position="562"/>
        <end position="580"/>
    </location>
</feature>
<feature type="non-terminal residue" evidence="2">
    <location>
        <position position="889"/>
    </location>
</feature>
<evidence type="ECO:0000313" key="3">
    <source>
        <dbReference type="Proteomes" id="UP001642464"/>
    </source>
</evidence>
<reference evidence="2 3" key="1">
    <citation type="submission" date="2024-02" db="EMBL/GenBank/DDBJ databases">
        <authorList>
            <person name="Chen Y."/>
            <person name="Shah S."/>
            <person name="Dougan E. K."/>
            <person name="Thang M."/>
            <person name="Chan C."/>
        </authorList>
    </citation>
    <scope>NUCLEOTIDE SEQUENCE [LARGE SCALE GENOMIC DNA]</scope>
</reference>
<dbReference type="EMBL" id="CAXAMM010008597">
    <property type="protein sequence ID" value="CAK9017879.1"/>
    <property type="molecule type" value="Genomic_DNA"/>
</dbReference>
<organism evidence="2 3">
    <name type="scientific">Durusdinium trenchii</name>
    <dbReference type="NCBI Taxonomy" id="1381693"/>
    <lineage>
        <taxon>Eukaryota</taxon>
        <taxon>Sar</taxon>
        <taxon>Alveolata</taxon>
        <taxon>Dinophyceae</taxon>
        <taxon>Suessiales</taxon>
        <taxon>Symbiodiniaceae</taxon>
        <taxon>Durusdinium</taxon>
    </lineage>
</organism>
<feature type="region of interest" description="Disordered" evidence="1">
    <location>
        <begin position="529"/>
        <end position="587"/>
    </location>
</feature>
<gene>
    <name evidence="2" type="ORF">SCF082_LOCUS13849</name>
</gene>
<accession>A0ABP0JTS8</accession>
<dbReference type="InterPro" id="IPR007577">
    <property type="entry name" value="GlycoTrfase_DXD_sugar-bd_CS"/>
</dbReference>
<dbReference type="Proteomes" id="UP001642464">
    <property type="component" value="Unassembled WGS sequence"/>
</dbReference>
<evidence type="ECO:0000256" key="1">
    <source>
        <dbReference type="SAM" id="MobiDB-lite"/>
    </source>
</evidence>
<evidence type="ECO:0000313" key="2">
    <source>
        <dbReference type="EMBL" id="CAK9017879.1"/>
    </source>
</evidence>
<dbReference type="PANTHER" id="PTHR31834:SF1">
    <property type="entry name" value="INITIATION-SPECIFIC ALPHA-1,6-MANNOSYLTRANSFERASE"/>
    <property type="match status" value="1"/>
</dbReference>
<dbReference type="PANTHER" id="PTHR31834">
    <property type="entry name" value="INITIATION-SPECIFIC ALPHA-1,6-MANNOSYLTRANSFERASE"/>
    <property type="match status" value="1"/>
</dbReference>
<proteinExistence type="predicted"/>
<protein>
    <submittedName>
        <fullName evidence="2">Uncharacterized protein</fullName>
    </submittedName>
</protein>
<dbReference type="Pfam" id="PF04488">
    <property type="entry name" value="Gly_transf_sug"/>
    <property type="match status" value="1"/>
</dbReference>
<dbReference type="InterPro" id="IPR039367">
    <property type="entry name" value="Och1-like"/>
</dbReference>
<comment type="caution">
    <text evidence="2">The sequence shown here is derived from an EMBL/GenBank/DDBJ whole genome shotgun (WGS) entry which is preliminary data.</text>
</comment>
<sequence>METGGAAVRAADIPRASLTVVLVDSTGYGWLPGQKLGDAAMDFRKCGGVETVASIVSGGSIVKAGKKDGTNILDQFMQWVLDGGEETHGGDVEVEVGVVPARDSVQGARYEALGVARLACGVPELSKSILEIVPGAYGGAKKALHFLPACASESMERVVEAARAELEVRRAERRSAGAEGAPASERRSTGGSGAWVAVVICAGWNCNEVENLQEAFVVKQLCETQTWSEFLWACSAHSSKKRAWAKTAQALDLAPPKLFQTNREDHPQAAANKAQFAQGLERHFVGDAECVEDIKSLGGSALLARYESFQQPAHRADLWRYIRLWKEGGSYLDIKMALLQPWSTTLQEIYAEGERCLEGQRVAQSSGQRVATPTEVRDLSQVPHLLLSIGQNRKHIFQGNIWHASAKHPLLARAVGHALGTSQSHLKRYLLFCEFLWAELRRDLGKDPVQGWNFCPTLGPIYLFQEQMDGQGKAERDRRGRTCLGEEFPVDGHFMFTTGGTRYAAARAWGWKKGFLPVALGAIATQRAEAQSVAQPEPQPGTPAPEAPSAPPPEAPSSSAAQQRVAQLQETPSAATQPAANQVEVPPLETTITPEGLERIMAVATGQSWYEGLTRAEVEIFTVQGLREATRREGYLSCLFCKSRKRQQLLFQGTNEVRNHFEGNHERPEATEAVSSAVAQEIGQAMAVVEQTMDKVGVWAEQDVRDRVVAAAAVLPAAPPEPTLLDAALCATGEIADFFRRLTGILGPSIAGNRPMLATALKDAYALPSVLQNVVRQRSAQGATWNDLTRSENVEWAVHDGSEGDPPYALAMCKGGSYEYVDRASLYSTILVRLVVDAVEETANSLDAAGRLLIALGGARALKFDLDPTNIERQYGGAKKRVTKRQAES</sequence>
<name>A0ABP0JTS8_9DINO</name>
<keyword evidence="3" id="KW-1185">Reference proteome</keyword>
<feature type="compositionally biased region" description="Pro residues" evidence="1">
    <location>
        <begin position="537"/>
        <end position="555"/>
    </location>
</feature>